<proteinExistence type="predicted"/>
<evidence type="ECO:0000256" key="1">
    <source>
        <dbReference type="SAM" id="Phobius"/>
    </source>
</evidence>
<protein>
    <recommendedName>
        <fullName evidence="4">EamA-like transporter family protein</fullName>
    </recommendedName>
</protein>
<feature type="transmembrane region" description="Helical" evidence="1">
    <location>
        <begin position="33"/>
        <end position="54"/>
    </location>
</feature>
<dbReference type="InterPro" id="IPR037185">
    <property type="entry name" value="EmrE-like"/>
</dbReference>
<evidence type="ECO:0000313" key="2">
    <source>
        <dbReference type="EMBL" id="NBC37787.1"/>
    </source>
</evidence>
<evidence type="ECO:0000313" key="3">
    <source>
        <dbReference type="Proteomes" id="UP000753724"/>
    </source>
</evidence>
<accession>A0ABW9XHA1</accession>
<keyword evidence="3" id="KW-1185">Reference proteome</keyword>
<feature type="transmembrane region" description="Helical" evidence="1">
    <location>
        <begin position="92"/>
        <end position="110"/>
    </location>
</feature>
<evidence type="ECO:0008006" key="4">
    <source>
        <dbReference type="Google" id="ProtNLM"/>
    </source>
</evidence>
<keyword evidence="1" id="KW-0812">Transmembrane</keyword>
<name>A0ABW9XHA1_9SPHN</name>
<dbReference type="SUPFAM" id="SSF103481">
    <property type="entry name" value="Multidrug resistance efflux transporter EmrE"/>
    <property type="match status" value="1"/>
</dbReference>
<dbReference type="EMBL" id="JAAAPO010000006">
    <property type="protein sequence ID" value="NBC37787.1"/>
    <property type="molecule type" value="Genomic_DNA"/>
</dbReference>
<sequence>MLTASMTRTVVMVAFVVVTQVAGGALLGRTQGFQVPVWTAACIAVYTASFYMLARLIQSGVALSLILPVLAALVPLGTILVATTLLGETASWARIGLLVVACGLIGTAATL</sequence>
<reference evidence="3" key="1">
    <citation type="submission" date="2020-01" db="EMBL/GenBank/DDBJ databases">
        <title>Sphingomonas sp. strain CSW-10.</title>
        <authorList>
            <person name="Chen W.-M."/>
        </authorList>
    </citation>
    <scope>NUCLEOTIDE SEQUENCE [LARGE SCALE GENOMIC DNA]</scope>
    <source>
        <strain evidence="3">FSY-8</strain>
    </source>
</reference>
<dbReference type="RefSeq" id="WP_161720186.1">
    <property type="nucleotide sequence ID" value="NZ_JAAAPO010000006.1"/>
</dbReference>
<organism evidence="2 3">
    <name type="scientific">Novosphingobium ovatum</name>
    <dbReference type="NCBI Taxonomy" id="1908523"/>
    <lineage>
        <taxon>Bacteria</taxon>
        <taxon>Pseudomonadati</taxon>
        <taxon>Pseudomonadota</taxon>
        <taxon>Alphaproteobacteria</taxon>
        <taxon>Sphingomonadales</taxon>
        <taxon>Sphingomonadaceae</taxon>
        <taxon>Novosphingobium</taxon>
    </lineage>
</organism>
<gene>
    <name evidence="2" type="ORF">GTZ99_14625</name>
</gene>
<dbReference type="Proteomes" id="UP000753724">
    <property type="component" value="Unassembled WGS sequence"/>
</dbReference>
<comment type="caution">
    <text evidence="2">The sequence shown here is derived from an EMBL/GenBank/DDBJ whole genome shotgun (WGS) entry which is preliminary data.</text>
</comment>
<feature type="transmembrane region" description="Helical" evidence="1">
    <location>
        <begin position="61"/>
        <end position="86"/>
    </location>
</feature>
<dbReference type="Gene3D" id="1.10.3730.20">
    <property type="match status" value="1"/>
</dbReference>
<keyword evidence="1" id="KW-0472">Membrane</keyword>
<keyword evidence="1" id="KW-1133">Transmembrane helix</keyword>